<feature type="chain" id="PRO_5045531116" evidence="2">
    <location>
        <begin position="31"/>
        <end position="738"/>
    </location>
</feature>
<reference evidence="3 4" key="1">
    <citation type="submission" date="2024-04" db="EMBL/GenBank/DDBJ databases">
        <title>draft genome sequnece of Paenibacillus filicis.</title>
        <authorList>
            <person name="Kim D.-U."/>
        </authorList>
    </citation>
    <scope>NUCLEOTIDE SEQUENCE [LARGE SCALE GENOMIC DNA]</scope>
    <source>
        <strain evidence="3 4">KACC14197</strain>
    </source>
</reference>
<protein>
    <submittedName>
        <fullName evidence="3">Uncharacterized protein</fullName>
    </submittedName>
</protein>
<sequence>MNIRRKRIQRASLWLLASTIALGSAVPAFAADGTGGGASASTVLSTGTAPPIGQVAVTATSTFELKNLYMMPEQGNKTVTFTLTVNNNGTSDLQFIDYWVRLRTKSGNQITVKVLPQDKEKNRITPKSSQDIGFYATVNETTELNDLIFDVIKWDFSQANFERVIGQIPVPDTYSIVTGAGSSQTISMNNNPVSTTVEKVYVGKNEKNYTPTIKLKMNNTGSRSVTIPTYQYLIRTAEGYMYPLNAKGTKELIINPQTTKDIELTGSVPISLKVEDWQLVIIQNAPELKLNLPVAFFTLPKVSDPDSVGTGQKHDFTIKDGSYTAELNSIQRTPWEDQDILAATLTLGNKGEESLPLPALTGYFMLDDNIKVEAKLVRTDKVIGLASGGSLQYQFIAKVPYTYDFAKAKLVLQEKAGGSTGTGKDGGSGGSGDSGTTNEDLLEFVHSSELMSIPLNNVGETYKVTSVGRSTGYKVRSLTTYSGDTADTIAVQLEANNLEKRAASAPKLVTYLKSADGTVLPTANPEIKNKIIPGGSTVFFLTAQVPKSFSREGLQLLIGDAITQDKLSVDKEVPDAYVNAASFWLPAENNEVKTKARDIEVGPYKFSMSKIHTRGDQSGIQLYFDYELTKNMLSETSLEGRKLTLSIEDREDKAKFSWDMDLAKFEEQSTGNGTDPSQNTEGQIKLGKKEKFKLTKNNSEFIYLVSYLKDYDLKVYETFNGQKKLLASQKITWFETTD</sequence>
<organism evidence="3 4">
    <name type="scientific">Paenibacillus filicis</name>
    <dbReference type="NCBI Taxonomy" id="669464"/>
    <lineage>
        <taxon>Bacteria</taxon>
        <taxon>Bacillati</taxon>
        <taxon>Bacillota</taxon>
        <taxon>Bacilli</taxon>
        <taxon>Bacillales</taxon>
        <taxon>Paenibacillaceae</taxon>
        <taxon>Paenibacillus</taxon>
    </lineage>
</organism>
<feature type="compositionally biased region" description="Gly residues" evidence="1">
    <location>
        <begin position="418"/>
        <end position="433"/>
    </location>
</feature>
<keyword evidence="2" id="KW-0732">Signal</keyword>
<evidence type="ECO:0000313" key="4">
    <source>
        <dbReference type="Proteomes" id="UP001469365"/>
    </source>
</evidence>
<comment type="caution">
    <text evidence="3">The sequence shown here is derived from an EMBL/GenBank/DDBJ whole genome shotgun (WGS) entry which is preliminary data.</text>
</comment>
<evidence type="ECO:0000313" key="3">
    <source>
        <dbReference type="EMBL" id="MEK8129783.1"/>
    </source>
</evidence>
<dbReference type="Proteomes" id="UP001469365">
    <property type="component" value="Unassembled WGS sequence"/>
</dbReference>
<keyword evidence="4" id="KW-1185">Reference proteome</keyword>
<evidence type="ECO:0000256" key="1">
    <source>
        <dbReference type="SAM" id="MobiDB-lite"/>
    </source>
</evidence>
<dbReference type="EMBL" id="JBBPCC010000011">
    <property type="protein sequence ID" value="MEK8129783.1"/>
    <property type="molecule type" value="Genomic_DNA"/>
</dbReference>
<name>A0ABU9DNY5_9BACL</name>
<feature type="signal peptide" evidence="2">
    <location>
        <begin position="1"/>
        <end position="30"/>
    </location>
</feature>
<accession>A0ABU9DNY5</accession>
<proteinExistence type="predicted"/>
<feature type="region of interest" description="Disordered" evidence="1">
    <location>
        <begin position="417"/>
        <end position="438"/>
    </location>
</feature>
<evidence type="ECO:0000256" key="2">
    <source>
        <dbReference type="SAM" id="SignalP"/>
    </source>
</evidence>
<dbReference type="RefSeq" id="WP_341416897.1">
    <property type="nucleotide sequence ID" value="NZ_JBBPCC010000011.1"/>
</dbReference>
<gene>
    <name evidence="3" type="ORF">WMW72_17895</name>
</gene>